<accession>A0A091B1P5</accession>
<dbReference type="Proteomes" id="UP000029392">
    <property type="component" value="Unassembled WGS sequence"/>
</dbReference>
<dbReference type="Gene3D" id="3.30.1150.10">
    <property type="match status" value="2"/>
</dbReference>
<gene>
    <name evidence="2" type="ORF">N790_02230</name>
</gene>
<evidence type="ECO:0000313" key="2">
    <source>
        <dbReference type="EMBL" id="KFN45447.1"/>
    </source>
</evidence>
<organism evidence="2 3">
    <name type="scientific">Arenimonas malthae CC-JY-1</name>
    <dbReference type="NCBI Taxonomy" id="1384054"/>
    <lineage>
        <taxon>Bacteria</taxon>
        <taxon>Pseudomonadati</taxon>
        <taxon>Pseudomonadota</taxon>
        <taxon>Gammaproteobacteria</taxon>
        <taxon>Lysobacterales</taxon>
        <taxon>Lysobacteraceae</taxon>
        <taxon>Arenimonas</taxon>
    </lineage>
</organism>
<sequence>MKHPLLASLLLALALVLTAQAQATAGKTFEHRFNVRVSVDAEGRVTGTEFIDDTPVAFHALVSESAARIPFEPALRDGVPVPSRTSLQLRMKFTPDGDDYRAEVLEVTGGGTYAATTQAPKFPAAIVRAGRNVLAVVVVRTRPDGKADVAASSVERIEFYRGDRLVEGASTRQQRDLREALLEALQGWSFILEEVDGVAVSTELRVPVTLCLEGATATGAQARRSCDEWSRKVTAGLARPAPVDAGIRLAQPNLPAPAVPAA</sequence>
<feature type="chain" id="PRO_5001871139" description="TonB C-terminal domain-containing protein" evidence="1">
    <location>
        <begin position="22"/>
        <end position="262"/>
    </location>
</feature>
<dbReference type="STRING" id="1384054.N790_02230"/>
<feature type="signal peptide" evidence="1">
    <location>
        <begin position="1"/>
        <end position="21"/>
    </location>
</feature>
<dbReference type="EMBL" id="AVCH01000182">
    <property type="protein sequence ID" value="KFN45447.1"/>
    <property type="molecule type" value="Genomic_DNA"/>
</dbReference>
<evidence type="ECO:0008006" key="4">
    <source>
        <dbReference type="Google" id="ProtNLM"/>
    </source>
</evidence>
<keyword evidence="1" id="KW-0732">Signal</keyword>
<dbReference type="AlphaFoldDB" id="A0A091B1P5"/>
<evidence type="ECO:0000256" key="1">
    <source>
        <dbReference type="SAM" id="SignalP"/>
    </source>
</evidence>
<evidence type="ECO:0000313" key="3">
    <source>
        <dbReference type="Proteomes" id="UP000029392"/>
    </source>
</evidence>
<dbReference type="RefSeq" id="WP_043804237.1">
    <property type="nucleotide sequence ID" value="NZ_AVCH01000182.1"/>
</dbReference>
<protein>
    <recommendedName>
        <fullName evidence="4">TonB C-terminal domain-containing protein</fullName>
    </recommendedName>
</protein>
<dbReference type="OrthoDB" id="5982524at2"/>
<reference evidence="2 3" key="1">
    <citation type="submission" date="2013-09" db="EMBL/GenBank/DDBJ databases">
        <title>Genome sequencing of Arenimonas malthae.</title>
        <authorList>
            <person name="Chen F."/>
            <person name="Wang G."/>
        </authorList>
    </citation>
    <scope>NUCLEOTIDE SEQUENCE [LARGE SCALE GENOMIC DNA]</scope>
    <source>
        <strain evidence="2 3">CC-JY-1</strain>
    </source>
</reference>
<proteinExistence type="predicted"/>
<comment type="caution">
    <text evidence="2">The sequence shown here is derived from an EMBL/GenBank/DDBJ whole genome shotgun (WGS) entry which is preliminary data.</text>
</comment>
<name>A0A091B1P5_9GAMM</name>
<keyword evidence="3" id="KW-1185">Reference proteome</keyword>
<dbReference type="PATRIC" id="fig|1384054.3.peg.2104"/>